<sequence length="245" mass="28105">MTVPRHVAIIMDGNNRWAKRHNLKDYAGHKAGVETIRGVLDEFQKAGVEIVTLFAFSSENWKRPSGEVTALMKLFSNYLDSEIRKLNQDGVRLRFIGRRDRLSKTLLKKMDYAEQATRANRRTSLNIALDYGGQWDIANAARQLAEEVARGERAPDSVTEEALAERLSTSHLPDPDLCIRTAGEHRLSNFLLWQLAYAEYYFCDALWPDFDAEQVQLALRSFADRERRFGGRLDTDQSDEDHERA</sequence>
<keyword evidence="4" id="KW-1185">Reference proteome</keyword>
<dbReference type="EMBL" id="JACHWY010000001">
    <property type="protein sequence ID" value="MBB3045926.1"/>
    <property type="molecule type" value="Genomic_DNA"/>
</dbReference>
<dbReference type="EC" id="2.5.1.31" evidence="2"/>
<comment type="similarity">
    <text evidence="2">Belongs to the UPP synthase family.</text>
</comment>
<feature type="binding site" evidence="2">
    <location>
        <position position="199"/>
    </location>
    <ligand>
        <name>Mg(2+)</name>
        <dbReference type="ChEBI" id="CHEBI:18420"/>
    </ligand>
</feature>
<protein>
    <recommendedName>
        <fullName evidence="2">Ditrans,polycis-undecaprenyl-diphosphate synthase ((2E,6E)-farnesyl-diphosphate specific)</fullName>
        <ecNumber evidence="2">2.5.1.31</ecNumber>
    </recommendedName>
    <alternativeName>
        <fullName evidence="2">Ditrans,polycis-undecaprenylcistransferase</fullName>
    </alternativeName>
    <alternativeName>
        <fullName evidence="2">Undecaprenyl diphosphate synthase</fullName>
        <shortName evidence="2">UDS</shortName>
    </alternativeName>
    <alternativeName>
        <fullName evidence="2">Undecaprenyl pyrophosphate synthase</fullName>
        <shortName evidence="2">UPP synthase</shortName>
    </alternativeName>
</protein>
<feature type="active site" evidence="2">
    <location>
        <position position="12"/>
    </location>
</feature>
<dbReference type="Gene3D" id="3.40.1180.10">
    <property type="entry name" value="Decaprenyl diphosphate synthase-like"/>
    <property type="match status" value="1"/>
</dbReference>
<evidence type="ECO:0000313" key="3">
    <source>
        <dbReference type="EMBL" id="MBB3045926.1"/>
    </source>
</evidence>
<dbReference type="AlphaFoldDB" id="A0A7W4W1V6"/>
<feature type="binding site" evidence="2">
    <location>
        <position position="12"/>
    </location>
    <ligand>
        <name>Mg(2+)</name>
        <dbReference type="ChEBI" id="CHEBI:18420"/>
    </ligand>
</feature>
<dbReference type="FunFam" id="3.40.1180.10:FF:000001">
    <property type="entry name" value="(2E,6E)-farnesyl-diphosphate-specific ditrans,polycis-undecaprenyl-diphosphate synthase"/>
    <property type="match status" value="1"/>
</dbReference>
<name>A0A7W4W1V6_9GAMM</name>
<keyword evidence="2" id="KW-0479">Metal-binding</keyword>
<dbReference type="PROSITE" id="PS01066">
    <property type="entry name" value="UPP_SYNTHASE"/>
    <property type="match status" value="1"/>
</dbReference>
<comment type="function">
    <text evidence="2">Catalyzes the sequential condensation of isopentenyl diphosphate (IPP) with (2E,6E)-farnesyl diphosphate (E,E-FPP) to yield (2Z,6Z,10Z,14Z,18Z,22Z,26Z,30Z,34E,38E)-undecaprenyl diphosphate (di-trans,octa-cis-UPP). UPP is the precursor of glycosyl carrier lipid in the biosynthesis of bacterial cell wall polysaccharide components such as peptidoglycan and lipopolysaccharide.</text>
</comment>
<gene>
    <name evidence="2" type="primary">uppS</name>
    <name evidence="3" type="ORF">FHR99_000162</name>
</gene>
<dbReference type="GO" id="GO:0008360">
    <property type="term" value="P:regulation of cell shape"/>
    <property type="evidence" value="ECO:0007669"/>
    <property type="project" value="UniProtKB-KW"/>
</dbReference>
<dbReference type="InterPro" id="IPR001441">
    <property type="entry name" value="UPP_synth-like"/>
</dbReference>
<dbReference type="CDD" id="cd00475">
    <property type="entry name" value="Cis_IPPS"/>
    <property type="match status" value="1"/>
</dbReference>
<dbReference type="PANTHER" id="PTHR10291:SF0">
    <property type="entry name" value="DEHYDRODOLICHYL DIPHOSPHATE SYNTHASE 2"/>
    <property type="match status" value="1"/>
</dbReference>
<keyword evidence="1 2" id="KW-0808">Transferase</keyword>
<evidence type="ECO:0000256" key="1">
    <source>
        <dbReference type="ARBA" id="ARBA00022679"/>
    </source>
</evidence>
<keyword evidence="2" id="KW-0961">Cell wall biogenesis/degradation</keyword>
<dbReference type="GO" id="GO:0005829">
    <property type="term" value="C:cytosol"/>
    <property type="evidence" value="ECO:0007669"/>
    <property type="project" value="TreeGrafter"/>
</dbReference>
<dbReference type="HAMAP" id="MF_01139">
    <property type="entry name" value="ISPT"/>
    <property type="match status" value="1"/>
</dbReference>
<dbReference type="GO" id="GO:0000287">
    <property type="term" value="F:magnesium ion binding"/>
    <property type="evidence" value="ECO:0007669"/>
    <property type="project" value="UniProtKB-UniRule"/>
</dbReference>
<keyword evidence="2" id="KW-0460">Magnesium</keyword>
<feature type="binding site" evidence="2">
    <location>
        <begin position="13"/>
        <end position="16"/>
    </location>
    <ligand>
        <name>substrate</name>
    </ligand>
</feature>
<dbReference type="GO" id="GO:0008834">
    <property type="term" value="F:ditrans,polycis-undecaprenyl-diphosphate synthase [(2E,6E)-farnesyl-diphosphate specific] activity"/>
    <property type="evidence" value="ECO:0007669"/>
    <property type="project" value="UniProtKB-UniRule"/>
</dbReference>
<dbReference type="SUPFAM" id="SSF64005">
    <property type="entry name" value="Undecaprenyl diphosphate synthase"/>
    <property type="match status" value="1"/>
</dbReference>
<dbReference type="PANTHER" id="PTHR10291">
    <property type="entry name" value="DEHYDRODOLICHYL DIPHOSPHATE SYNTHASE FAMILY MEMBER"/>
    <property type="match status" value="1"/>
</dbReference>
<dbReference type="GO" id="GO:0016094">
    <property type="term" value="P:polyprenol biosynthetic process"/>
    <property type="evidence" value="ECO:0007669"/>
    <property type="project" value="TreeGrafter"/>
</dbReference>
<comment type="caution">
    <text evidence="2">Lacks conserved residue(s) required for the propagation of feature annotation.</text>
</comment>
<keyword evidence="2" id="KW-0573">Peptidoglycan synthesis</keyword>
<organism evidence="3 4">
    <name type="scientific">Litorivivens lipolytica</name>
    <dbReference type="NCBI Taxonomy" id="1524264"/>
    <lineage>
        <taxon>Bacteria</taxon>
        <taxon>Pseudomonadati</taxon>
        <taxon>Pseudomonadota</taxon>
        <taxon>Gammaproteobacteria</taxon>
        <taxon>Litorivivens</taxon>
    </lineage>
</organism>
<dbReference type="InterPro" id="IPR036424">
    <property type="entry name" value="UPP_synth-like_sf"/>
</dbReference>
<accession>A0A7W4W1V6</accession>
<dbReference type="GO" id="GO:0071555">
    <property type="term" value="P:cell wall organization"/>
    <property type="evidence" value="ECO:0007669"/>
    <property type="project" value="UniProtKB-KW"/>
</dbReference>
<keyword evidence="2" id="KW-0133">Cell shape</keyword>
<feature type="binding site" evidence="2">
    <location>
        <begin position="186"/>
        <end position="188"/>
    </location>
    <ligand>
        <name>substrate</name>
    </ligand>
</feature>
<reference evidence="3 4" key="1">
    <citation type="submission" date="2020-08" db="EMBL/GenBank/DDBJ databases">
        <title>Genomic Encyclopedia of Type Strains, Phase III (KMG-III): the genomes of soil and plant-associated and newly described type strains.</title>
        <authorList>
            <person name="Whitman W."/>
        </authorList>
    </citation>
    <scope>NUCLEOTIDE SEQUENCE [LARGE SCALE GENOMIC DNA]</scope>
    <source>
        <strain evidence="3 4">CECT 8654</strain>
    </source>
</reference>
<feature type="binding site" evidence="2">
    <location>
        <position position="61"/>
    </location>
    <ligand>
        <name>substrate</name>
    </ligand>
</feature>
<comment type="cofactor">
    <cofactor evidence="2">
        <name>Mg(2+)</name>
        <dbReference type="ChEBI" id="CHEBI:18420"/>
    </cofactor>
    <text evidence="2">Binds 2 magnesium ions per subunit.</text>
</comment>
<comment type="catalytic activity">
    <reaction evidence="2">
        <text>8 isopentenyl diphosphate + (2E,6E)-farnesyl diphosphate = di-trans,octa-cis-undecaprenyl diphosphate + 8 diphosphate</text>
        <dbReference type="Rhea" id="RHEA:27551"/>
        <dbReference type="ChEBI" id="CHEBI:33019"/>
        <dbReference type="ChEBI" id="CHEBI:58405"/>
        <dbReference type="ChEBI" id="CHEBI:128769"/>
        <dbReference type="ChEBI" id="CHEBI:175763"/>
        <dbReference type="EC" id="2.5.1.31"/>
    </reaction>
</comment>
<feature type="binding site" evidence="2">
    <location>
        <begin position="57"/>
        <end position="59"/>
    </location>
    <ligand>
        <name>substrate</name>
    </ligand>
</feature>
<dbReference type="Proteomes" id="UP000537130">
    <property type="component" value="Unassembled WGS sequence"/>
</dbReference>
<comment type="subunit">
    <text evidence="2">Homodimer.</text>
</comment>
<evidence type="ECO:0000313" key="4">
    <source>
        <dbReference type="Proteomes" id="UP000537130"/>
    </source>
</evidence>
<feature type="binding site" evidence="2">
    <location>
        <position position="63"/>
    </location>
    <ligand>
        <name>substrate</name>
    </ligand>
</feature>
<feature type="active site" description="Proton acceptor" evidence="2">
    <location>
        <position position="60"/>
    </location>
</feature>
<dbReference type="InterPro" id="IPR018520">
    <property type="entry name" value="UPP_synth-like_CS"/>
</dbReference>
<dbReference type="GO" id="GO:0009252">
    <property type="term" value="P:peptidoglycan biosynthetic process"/>
    <property type="evidence" value="ECO:0007669"/>
    <property type="project" value="UniProtKB-UniRule"/>
</dbReference>
<feature type="binding site" evidence="2">
    <location>
        <position position="180"/>
    </location>
    <ligand>
        <name>substrate</name>
    </ligand>
</feature>
<comment type="caution">
    <text evidence="3">The sequence shown here is derived from an EMBL/GenBank/DDBJ whole genome shotgun (WGS) entry which is preliminary data.</text>
</comment>
<dbReference type="NCBIfam" id="TIGR00055">
    <property type="entry name" value="uppS"/>
    <property type="match status" value="1"/>
</dbReference>
<evidence type="ECO:0000256" key="2">
    <source>
        <dbReference type="HAMAP-Rule" id="MF_01139"/>
    </source>
</evidence>
<feature type="binding site" evidence="2">
    <location>
        <position position="29"/>
    </location>
    <ligand>
        <name>substrate</name>
    </ligand>
</feature>
<dbReference type="Pfam" id="PF01255">
    <property type="entry name" value="Prenyltransf"/>
    <property type="match status" value="1"/>
</dbReference>
<proteinExistence type="inferred from homology"/>
<feature type="binding site" evidence="2">
    <location>
        <position position="17"/>
    </location>
    <ligand>
        <name>substrate</name>
    </ligand>
</feature>